<keyword evidence="2" id="KW-1185">Reference proteome</keyword>
<evidence type="ECO:0008006" key="3">
    <source>
        <dbReference type="Google" id="ProtNLM"/>
    </source>
</evidence>
<protein>
    <recommendedName>
        <fullName evidence="3">N-formylglutamate amidohydrolase</fullName>
    </recommendedName>
</protein>
<sequence length="251" mass="27929">MAMAVADHFLITCEHGGNRIPTRYRDLFSGCEALLRTHRGYDPGALVLARELAEALAAPLFVSTTSRLLADLNRSLGHPRLYSEATRDTPLAVRREILERHYLPYRNKVETAIAAATEQGSRVIHISSHSFTPVLDGAVRSADIGLLYDPARRGEVELCRCWQTHLQALAPELKVRRNYPYTGSSDGLTAYLRRRFPADVYVGIELEINQKHALPGGRRWRAFRGRVVEALRLATAGQQGLQDSIGQGTSD</sequence>
<proteinExistence type="predicted"/>
<dbReference type="EMBL" id="AP022853">
    <property type="protein sequence ID" value="BCB27464.1"/>
    <property type="molecule type" value="Genomic_DNA"/>
</dbReference>
<dbReference type="SUPFAM" id="SSF53187">
    <property type="entry name" value="Zn-dependent exopeptidases"/>
    <property type="match status" value="1"/>
</dbReference>
<dbReference type="Pfam" id="PF05013">
    <property type="entry name" value="FGase"/>
    <property type="match status" value="1"/>
</dbReference>
<dbReference type="AlphaFoldDB" id="A0A6F8VCR4"/>
<dbReference type="InterPro" id="IPR007709">
    <property type="entry name" value="N-FG_amidohydro"/>
</dbReference>
<dbReference type="KEGG" id="slac:SKTS_23500"/>
<name>A0A6F8VCR4_9PROT</name>
<organism evidence="1 2">
    <name type="scientific">Sulfurimicrobium lacus</name>
    <dbReference type="NCBI Taxonomy" id="2715678"/>
    <lineage>
        <taxon>Bacteria</taxon>
        <taxon>Pseudomonadati</taxon>
        <taxon>Pseudomonadota</taxon>
        <taxon>Betaproteobacteria</taxon>
        <taxon>Nitrosomonadales</taxon>
        <taxon>Sulfuricellaceae</taxon>
        <taxon>Sulfurimicrobium</taxon>
    </lineage>
</organism>
<evidence type="ECO:0000313" key="2">
    <source>
        <dbReference type="Proteomes" id="UP000502260"/>
    </source>
</evidence>
<evidence type="ECO:0000313" key="1">
    <source>
        <dbReference type="EMBL" id="BCB27464.1"/>
    </source>
</evidence>
<dbReference type="Proteomes" id="UP000502260">
    <property type="component" value="Chromosome"/>
</dbReference>
<reference evidence="2" key="1">
    <citation type="submission" date="2020-03" db="EMBL/GenBank/DDBJ databases">
        <title>Complete genome sequence of sulfur-oxidizing bacterium skT11.</title>
        <authorList>
            <person name="Kanda M."/>
            <person name="Kojima H."/>
            <person name="Fukui M."/>
        </authorList>
    </citation>
    <scope>NUCLEOTIDE SEQUENCE [LARGE SCALE GENOMIC DNA]</scope>
    <source>
        <strain evidence="2">skT11</strain>
    </source>
</reference>
<accession>A0A6F8VCR4</accession>
<dbReference type="Gene3D" id="3.40.630.40">
    <property type="entry name" value="Zn-dependent exopeptidases"/>
    <property type="match status" value="1"/>
</dbReference>
<gene>
    <name evidence="1" type="ORF">SKTS_23500</name>
</gene>